<accession>A0A2K8L318</accession>
<reference evidence="2 3" key="1">
    <citation type="submission" date="2016-12" db="EMBL/GenBank/DDBJ databases">
        <title>Isolation and genomic insights into novel planktonic Zetaproteobacteria from stratified waters of the Chesapeake Bay.</title>
        <authorList>
            <person name="McAllister S.M."/>
            <person name="Kato S."/>
            <person name="Chan C.S."/>
            <person name="Chiu B.K."/>
            <person name="Field E.K."/>
        </authorList>
    </citation>
    <scope>NUCLEOTIDE SEQUENCE [LARGE SCALE GENOMIC DNA]</scope>
    <source>
        <strain evidence="2 3">CP-8</strain>
    </source>
</reference>
<keyword evidence="2" id="KW-0418">Kinase</keyword>
<protein>
    <submittedName>
        <fullName evidence="2">Histidine kinase-, DNA gyrase B-, and HSP90-like ATPase</fullName>
    </submittedName>
</protein>
<evidence type="ECO:0000313" key="3">
    <source>
        <dbReference type="Proteomes" id="UP000231637"/>
    </source>
</evidence>
<evidence type="ECO:0000313" key="2">
    <source>
        <dbReference type="EMBL" id="ATX81730.1"/>
    </source>
</evidence>
<keyword evidence="3" id="KW-1185">Reference proteome</keyword>
<proteinExistence type="predicted"/>
<dbReference type="OrthoDB" id="9813438at2"/>
<dbReference type="InterPro" id="IPR036890">
    <property type="entry name" value="HATPase_C_sf"/>
</dbReference>
<feature type="region of interest" description="Disordered" evidence="1">
    <location>
        <begin position="414"/>
        <end position="433"/>
    </location>
</feature>
<dbReference type="SUPFAM" id="SSF55874">
    <property type="entry name" value="ATPase domain of HSP90 chaperone/DNA topoisomerase II/histidine kinase"/>
    <property type="match status" value="1"/>
</dbReference>
<keyword evidence="2" id="KW-0808">Transferase</keyword>
<evidence type="ECO:0000256" key="1">
    <source>
        <dbReference type="SAM" id="MobiDB-lite"/>
    </source>
</evidence>
<sequence>MANALIPAKTAIQTFRDAGYKNTASAVAELIDNSIEAKAKDIQIITFEEAVFQGARTTYRINELAVYDDGGGMPPSVLEICLQFGNGTRLSSRSGIGRFGIGLPNASVSQAKRIDVYSWQNNECYHTYLDVDEVSNGDLDEVNPVTRKELPQEWKQTIEGGVQESGTLIVWSKCDRLDMARSRTLFTTLSKDLCRIYRHFLDDDNSYGKKVKIRLVEASKEMLLGNMEKKITPLQANDPLYLMTPNNIPEFETKKTNMLHGNIVSFPVRYNEDGDTANVEIRFSIALPETQTLGGGSLLGQHYRRNTGISFMRAAREIDFGTFGYFNSQDERERWWGCEIRFEPKLDELFGVTNNKQAVRGVHYIDEKEFKKEHADDWEDMLKDDLKLLLRMQLSKYFYQNHKEMWNIIKGRGAGKRGDSAKERAASDKSTRIANQELEGLKTPTRSAEIGQKKSGDEKVVEWRDRLLESDSSLLTDEAAAVAKEKVDLIIEKDFSAWPGSQFFSIEIIGGTCVLVINRKHPFFSDLYEPIMDADDDKYIEALDLVLMAYARMEDELYSRNDELDEIRDIWGRHLKTFLLKLKDEA</sequence>
<dbReference type="GO" id="GO:0016301">
    <property type="term" value="F:kinase activity"/>
    <property type="evidence" value="ECO:0007669"/>
    <property type="project" value="UniProtKB-KW"/>
</dbReference>
<dbReference type="PROSITE" id="PS00018">
    <property type="entry name" value="EF_HAND_1"/>
    <property type="match status" value="1"/>
</dbReference>
<dbReference type="InterPro" id="IPR018247">
    <property type="entry name" value="EF_Hand_1_Ca_BS"/>
</dbReference>
<dbReference type="KEGG" id="mfn:Ga0123462_0861"/>
<organism evidence="2 3">
    <name type="scientific">Mariprofundus ferrinatatus</name>
    <dbReference type="NCBI Taxonomy" id="1921087"/>
    <lineage>
        <taxon>Bacteria</taxon>
        <taxon>Pseudomonadati</taxon>
        <taxon>Pseudomonadota</taxon>
        <taxon>Candidatius Mariprofundia</taxon>
        <taxon>Mariprofundales</taxon>
        <taxon>Mariprofundaceae</taxon>
        <taxon>Mariprofundus</taxon>
    </lineage>
</organism>
<dbReference type="RefSeq" id="WP_100265157.1">
    <property type="nucleotide sequence ID" value="NZ_CP018800.1"/>
</dbReference>
<dbReference type="AlphaFoldDB" id="A0A2K8L318"/>
<feature type="compositionally biased region" description="Basic and acidic residues" evidence="1">
    <location>
        <begin position="416"/>
        <end position="431"/>
    </location>
</feature>
<dbReference type="Proteomes" id="UP000231637">
    <property type="component" value="Chromosome"/>
</dbReference>
<dbReference type="Pfam" id="PF13589">
    <property type="entry name" value="HATPase_c_3"/>
    <property type="match status" value="1"/>
</dbReference>
<dbReference type="EMBL" id="CP018800">
    <property type="protein sequence ID" value="ATX81730.1"/>
    <property type="molecule type" value="Genomic_DNA"/>
</dbReference>
<dbReference type="Gene3D" id="3.30.565.10">
    <property type="entry name" value="Histidine kinase-like ATPase, C-terminal domain"/>
    <property type="match status" value="1"/>
</dbReference>
<gene>
    <name evidence="2" type="ORF">Ga0123462_0861</name>
</gene>
<name>A0A2K8L318_9PROT</name>